<dbReference type="Proteomes" id="UP000323426">
    <property type="component" value="Unassembled WGS sequence"/>
</dbReference>
<protein>
    <submittedName>
        <fullName evidence="1">Uncharacterized protein</fullName>
    </submittedName>
</protein>
<gene>
    <name evidence="1" type="ORF">F0145_25520</name>
</gene>
<evidence type="ECO:0000313" key="2">
    <source>
        <dbReference type="Proteomes" id="UP000323426"/>
    </source>
</evidence>
<sequence>METSLNKTAAIFSPNLTSTFLGEIKQTLLLFDVVAIPITNVFTEKFNSIPSEYQSHFNDNLDYLEETGLIFKSVRGMDTKFEPGTNPIVIDSEIGLERHVASQNDYATYADGIARVHAFALNHEDIDHDFHCVPIVKNPKLPSNFYSTERGIILNVLLHNIPIPNEQTPLEAILDFKNDKDNIGRIAALRKWANKTAKLNLPPAELKDEIDDLLYRYRKSLEIHKIKYSNGILQSLVVGSAELFENIIKLKFSNIAKNLFSMHDARADLMLAELNSPGNELAYIYSTQEKFHLA</sequence>
<keyword evidence="2" id="KW-1185">Reference proteome</keyword>
<dbReference type="AlphaFoldDB" id="A0A5M6D181"/>
<accession>A0A5M6D181</accession>
<dbReference type="EMBL" id="VWSF01000038">
    <property type="protein sequence ID" value="KAA5538865.1"/>
    <property type="molecule type" value="Genomic_DNA"/>
</dbReference>
<dbReference type="RefSeq" id="WP_150093436.1">
    <property type="nucleotide sequence ID" value="NZ_VWSF01000038.1"/>
</dbReference>
<proteinExistence type="predicted"/>
<reference evidence="1 2" key="1">
    <citation type="submission" date="2019-09" db="EMBL/GenBank/DDBJ databases">
        <title>Genome sequence and assembly of Adhaeribacter sp.</title>
        <authorList>
            <person name="Chhetri G."/>
        </authorList>
    </citation>
    <scope>NUCLEOTIDE SEQUENCE [LARGE SCALE GENOMIC DNA]</scope>
    <source>
        <strain evidence="1 2">DK36</strain>
    </source>
</reference>
<organism evidence="1 2">
    <name type="scientific">Adhaeribacter rhizoryzae</name>
    <dbReference type="NCBI Taxonomy" id="2607907"/>
    <lineage>
        <taxon>Bacteria</taxon>
        <taxon>Pseudomonadati</taxon>
        <taxon>Bacteroidota</taxon>
        <taxon>Cytophagia</taxon>
        <taxon>Cytophagales</taxon>
        <taxon>Hymenobacteraceae</taxon>
        <taxon>Adhaeribacter</taxon>
    </lineage>
</organism>
<comment type="caution">
    <text evidence="1">The sequence shown here is derived from an EMBL/GenBank/DDBJ whole genome shotgun (WGS) entry which is preliminary data.</text>
</comment>
<evidence type="ECO:0000313" key="1">
    <source>
        <dbReference type="EMBL" id="KAA5538865.1"/>
    </source>
</evidence>
<name>A0A5M6D181_9BACT</name>